<evidence type="ECO:0000313" key="5">
    <source>
        <dbReference type="Proteomes" id="UP000018201"/>
    </source>
</evidence>
<accession>U6GL58</accession>
<evidence type="ECO:0000259" key="3">
    <source>
        <dbReference type="PROSITE" id="PS51188"/>
    </source>
</evidence>
<feature type="compositionally biased region" description="Acidic residues" evidence="2">
    <location>
        <begin position="202"/>
        <end position="213"/>
    </location>
</feature>
<organism evidence="4 5">
    <name type="scientific">Eimeria praecox</name>
    <dbReference type="NCBI Taxonomy" id="51316"/>
    <lineage>
        <taxon>Eukaryota</taxon>
        <taxon>Sar</taxon>
        <taxon>Alveolata</taxon>
        <taxon>Apicomplexa</taxon>
        <taxon>Conoidasida</taxon>
        <taxon>Coccidia</taxon>
        <taxon>Eucoccidiorida</taxon>
        <taxon>Eimeriorina</taxon>
        <taxon>Eimeriidae</taxon>
        <taxon>Eimeria</taxon>
    </lineage>
</organism>
<feature type="zinc finger region" description="CR-type" evidence="1">
    <location>
        <begin position="273"/>
        <end position="361"/>
    </location>
</feature>
<dbReference type="VEuPathDB" id="ToxoDB:EPH_0009230"/>
<evidence type="ECO:0000256" key="1">
    <source>
        <dbReference type="PROSITE-ProRule" id="PRU00546"/>
    </source>
</evidence>
<reference evidence="4" key="1">
    <citation type="submission" date="2013-10" db="EMBL/GenBank/DDBJ databases">
        <title>Genomic analysis of the causative agents of coccidiosis in chickens.</title>
        <authorList>
            <person name="Reid A.J."/>
            <person name="Blake D."/>
            <person name="Billington K."/>
            <person name="Browne H."/>
            <person name="Dunn M."/>
            <person name="Hung S."/>
            <person name="Kawahara F."/>
            <person name="Miranda-Saavedra D."/>
            <person name="Mourier T."/>
            <person name="Nagra H."/>
            <person name="Otto T.D."/>
            <person name="Rawlings N."/>
            <person name="Sanchez A."/>
            <person name="Sanders M."/>
            <person name="Subramaniam C."/>
            <person name="Tay Y."/>
            <person name="Dear P."/>
            <person name="Doerig C."/>
            <person name="Gruber A."/>
            <person name="Parkinson J."/>
            <person name="Shirley M."/>
            <person name="Wan K.L."/>
            <person name="Berriman M."/>
            <person name="Tomley F."/>
            <person name="Pain A."/>
        </authorList>
    </citation>
    <scope>NUCLEOTIDE SEQUENCE [LARGE SCALE GENOMIC DNA]</scope>
    <source>
        <strain evidence="4">Houghton</strain>
    </source>
</reference>
<dbReference type="PANTHER" id="PTHR43096">
    <property type="entry name" value="DNAJ HOMOLOG 1, MITOCHONDRIAL-RELATED"/>
    <property type="match status" value="1"/>
</dbReference>
<keyword evidence="1" id="KW-0863">Zinc-finger</keyword>
<evidence type="ECO:0000256" key="2">
    <source>
        <dbReference type="SAM" id="MobiDB-lite"/>
    </source>
</evidence>
<dbReference type="Gene3D" id="2.60.260.20">
    <property type="entry name" value="Urease metallochaperone UreE, N-terminal domain"/>
    <property type="match status" value="2"/>
</dbReference>
<reference evidence="4" key="2">
    <citation type="submission" date="2013-10" db="EMBL/GenBank/DDBJ databases">
        <authorList>
            <person name="Aslett M."/>
        </authorList>
    </citation>
    <scope>NUCLEOTIDE SEQUENCE [LARGE SCALE GENOMIC DNA]</scope>
    <source>
        <strain evidence="4">Houghton</strain>
    </source>
</reference>
<evidence type="ECO:0000313" key="4">
    <source>
        <dbReference type="EMBL" id="CDI80961.1"/>
    </source>
</evidence>
<dbReference type="Proteomes" id="UP000018201">
    <property type="component" value="Unassembled WGS sequence"/>
</dbReference>
<dbReference type="GO" id="GO:0042026">
    <property type="term" value="P:protein refolding"/>
    <property type="evidence" value="ECO:0007669"/>
    <property type="project" value="TreeGrafter"/>
</dbReference>
<keyword evidence="1" id="KW-0862">Zinc</keyword>
<dbReference type="EMBL" id="HG691935">
    <property type="protein sequence ID" value="CDI80961.1"/>
    <property type="molecule type" value="Genomic_DNA"/>
</dbReference>
<proteinExistence type="predicted"/>
<gene>
    <name evidence="4" type="ORF">EPH_0009230</name>
</gene>
<keyword evidence="5" id="KW-1185">Reference proteome</keyword>
<dbReference type="Pfam" id="PF01556">
    <property type="entry name" value="DnaJ_C"/>
    <property type="match status" value="1"/>
</dbReference>
<dbReference type="InterPro" id="IPR036410">
    <property type="entry name" value="HSP_DnaJ_Cys-rich_dom_sf"/>
</dbReference>
<dbReference type="CDD" id="cd10747">
    <property type="entry name" value="DnaJ_C"/>
    <property type="match status" value="1"/>
</dbReference>
<dbReference type="GO" id="GO:0031072">
    <property type="term" value="F:heat shock protein binding"/>
    <property type="evidence" value="ECO:0007669"/>
    <property type="project" value="InterPro"/>
</dbReference>
<feature type="compositionally biased region" description="Basic and acidic residues" evidence="2">
    <location>
        <begin position="192"/>
        <end position="201"/>
    </location>
</feature>
<feature type="domain" description="CR-type" evidence="3">
    <location>
        <begin position="273"/>
        <end position="361"/>
    </location>
</feature>
<dbReference type="SUPFAM" id="SSF49493">
    <property type="entry name" value="HSP40/DnaJ peptide-binding domain"/>
    <property type="match status" value="2"/>
</dbReference>
<dbReference type="InterPro" id="IPR001305">
    <property type="entry name" value="HSP_DnaJ_Cys-rich_dom"/>
</dbReference>
<dbReference type="PANTHER" id="PTHR43096:SF10">
    <property type="entry name" value="CHAPERONE PROTEIN DNAJ A6, CHLOROPLASTIC"/>
    <property type="match status" value="1"/>
</dbReference>
<name>U6GL58_9EIME</name>
<dbReference type="Gene3D" id="2.10.230.10">
    <property type="entry name" value="Heat shock protein DnaJ, cysteine-rich domain"/>
    <property type="match status" value="1"/>
</dbReference>
<keyword evidence="1" id="KW-0479">Metal-binding</keyword>
<dbReference type="OrthoDB" id="10256793at2759"/>
<dbReference type="CDD" id="cd10719">
    <property type="entry name" value="DnaJ_zf"/>
    <property type="match status" value="1"/>
</dbReference>
<dbReference type="InterPro" id="IPR008971">
    <property type="entry name" value="HSP40/DnaJ_pept-bd"/>
</dbReference>
<dbReference type="PROSITE" id="PS51188">
    <property type="entry name" value="ZF_CR"/>
    <property type="match status" value="1"/>
</dbReference>
<dbReference type="InterPro" id="IPR002939">
    <property type="entry name" value="DnaJ_C"/>
</dbReference>
<protein>
    <submittedName>
        <fullName evidence="4">DnaJ domain-containing protein, putative</fullName>
    </submittedName>
</protein>
<dbReference type="AlphaFoldDB" id="U6GL58"/>
<dbReference type="SUPFAM" id="SSF57938">
    <property type="entry name" value="DnaJ/Hsp40 cysteine-rich domain"/>
    <property type="match status" value="1"/>
</dbReference>
<dbReference type="GO" id="GO:0008270">
    <property type="term" value="F:zinc ion binding"/>
    <property type="evidence" value="ECO:0007669"/>
    <property type="project" value="UniProtKB-KW"/>
</dbReference>
<feature type="region of interest" description="Disordered" evidence="2">
    <location>
        <begin position="185"/>
        <end position="219"/>
    </location>
</feature>
<sequence>MNILVPYVWFSREPVVQRLPFFLCLLLFILYPSGSLPATGLHREPRTCAFVLHWGGIHYPVATGRASTSSLDSLPSFFDRFRKGSKTCEQQPQQEPRLQTEVDLYRLLGVPRDAPSSVVATRVEELQKQQQELFSGVDTPQLDPLVASLLHEVSATLQNPEQRAAYDEGGYVPEPLYALLQQLVPAPPPSTSREEQTREEVAEAVDQEEESEVENTTRGPTSLLSALFSPHFLGSNSPFAAVTRRRQASRPRRGADVESVVTLGFVDAALRGASSLPVKVQRQEPCAACSSSEDRNGLKASACRVCEGRGMRTESFFCLQTRRSSFGIVSTSISCSACGGTGESGEPPCESCGDEGVVNKEVSLKVNIPAGVSEGSLLRVEGEGSKGTSGGRPGDLYITVHVEKHDRFSREGADVLSEERIPLRDAVKGCKLAVETVDGTAQVEVPPLSRSGQKLFIRGRGAKKCEGPPGARGDHVITLRVILPDSITDEDRELLKRLKDAENGGGK</sequence>
<dbReference type="GO" id="GO:0051082">
    <property type="term" value="F:unfolded protein binding"/>
    <property type="evidence" value="ECO:0007669"/>
    <property type="project" value="InterPro"/>
</dbReference>
<dbReference type="GO" id="GO:0005737">
    <property type="term" value="C:cytoplasm"/>
    <property type="evidence" value="ECO:0007669"/>
    <property type="project" value="TreeGrafter"/>
</dbReference>